<evidence type="ECO:0000313" key="3">
    <source>
        <dbReference type="Proteomes" id="UP000635726"/>
    </source>
</evidence>
<gene>
    <name evidence="2" type="ORF">GCM10008939_28290</name>
</gene>
<sequence>MRQHEIKDPIHGFVRLSQPERLLLDSAPVQRLRHIHQLAYSGHVYPGATHRRFEHSLGVMHLAGLAFDALLRNAERWAGAAALPSGLDLPYWRRVLRAAALLHDVGHLPFSHAAEDLLPDGQSHEDLSGRLIVSAFLDAPLAALEVDPHDVALVAVGAHGGAGREPEAEAGWLAALSSLVTGDAFGADRIDYLLRDAYHSGAVLGTFDAARLVDRLVLLRGPAGLEVGLHGGALQAAEALLTTRDALYEGLYFHPVRRIYDHHLGMFLRDALGTPLLPQGEAGGFSGRLERHLALTDNEVFAAIRLANLDPGLPGHRWARRLERREHYRLLYRSRQQPGAPLARQIAVAARERFGPAQVVYDPVERRPGRLDFPLLGRGGVESAQASSRLLRDLPPVSAEYVFIAPEVRDEARLWLRDELRDAGTR</sequence>
<keyword evidence="3" id="KW-1185">Reference proteome</keyword>
<dbReference type="Proteomes" id="UP000635726">
    <property type="component" value="Unassembled WGS sequence"/>
</dbReference>
<dbReference type="InterPro" id="IPR006674">
    <property type="entry name" value="HD_domain"/>
</dbReference>
<dbReference type="PANTHER" id="PTHR11373">
    <property type="entry name" value="DEOXYNUCLEOSIDE TRIPHOSPHATE TRIPHOSPHOHYDROLASE"/>
    <property type="match status" value="1"/>
</dbReference>
<evidence type="ECO:0000259" key="1">
    <source>
        <dbReference type="PROSITE" id="PS51831"/>
    </source>
</evidence>
<reference evidence="2" key="1">
    <citation type="journal article" date="2014" name="Int. J. Syst. Evol. Microbiol.">
        <title>Complete genome sequence of Corynebacterium casei LMG S-19264T (=DSM 44701T), isolated from a smear-ripened cheese.</title>
        <authorList>
            <consortium name="US DOE Joint Genome Institute (JGI-PGF)"/>
            <person name="Walter F."/>
            <person name="Albersmeier A."/>
            <person name="Kalinowski J."/>
            <person name="Ruckert C."/>
        </authorList>
    </citation>
    <scope>NUCLEOTIDE SEQUENCE</scope>
    <source>
        <strain evidence="2">JCM 14371</strain>
    </source>
</reference>
<dbReference type="EMBL" id="BMOE01000011">
    <property type="protein sequence ID" value="GGJ82706.1"/>
    <property type="molecule type" value="Genomic_DNA"/>
</dbReference>
<feature type="domain" description="HD" evidence="1">
    <location>
        <begin position="52"/>
        <end position="193"/>
    </location>
</feature>
<dbReference type="GO" id="GO:0008832">
    <property type="term" value="F:dGTPase activity"/>
    <property type="evidence" value="ECO:0007669"/>
    <property type="project" value="TreeGrafter"/>
</dbReference>
<dbReference type="RefSeq" id="WP_188963953.1">
    <property type="nucleotide sequence ID" value="NZ_BMOE01000011.1"/>
</dbReference>
<protein>
    <submittedName>
        <fullName evidence="2">HD domain-containing protein</fullName>
    </submittedName>
</protein>
<dbReference type="CDD" id="cd00077">
    <property type="entry name" value="HDc"/>
    <property type="match status" value="1"/>
</dbReference>
<dbReference type="Gene3D" id="1.10.3210.10">
    <property type="entry name" value="Hypothetical protein af1432"/>
    <property type="match status" value="1"/>
</dbReference>
<dbReference type="GO" id="GO:0006203">
    <property type="term" value="P:dGTP catabolic process"/>
    <property type="evidence" value="ECO:0007669"/>
    <property type="project" value="TreeGrafter"/>
</dbReference>
<dbReference type="PANTHER" id="PTHR11373:SF4">
    <property type="entry name" value="DEOXYNUCLEOSIDE TRIPHOSPHATE TRIPHOSPHOHYDROLASE SAMHD1"/>
    <property type="match status" value="1"/>
</dbReference>
<organism evidence="2 3">
    <name type="scientific">Deinococcus aquiradiocola</name>
    <dbReference type="NCBI Taxonomy" id="393059"/>
    <lineage>
        <taxon>Bacteria</taxon>
        <taxon>Thermotogati</taxon>
        <taxon>Deinococcota</taxon>
        <taxon>Deinococci</taxon>
        <taxon>Deinococcales</taxon>
        <taxon>Deinococcaceae</taxon>
        <taxon>Deinococcus</taxon>
    </lineage>
</organism>
<dbReference type="AlphaFoldDB" id="A0A917PL86"/>
<evidence type="ECO:0000313" key="2">
    <source>
        <dbReference type="EMBL" id="GGJ82706.1"/>
    </source>
</evidence>
<dbReference type="Pfam" id="PF01966">
    <property type="entry name" value="HD"/>
    <property type="match status" value="1"/>
</dbReference>
<proteinExistence type="predicted"/>
<dbReference type="PROSITE" id="PS51831">
    <property type="entry name" value="HD"/>
    <property type="match status" value="1"/>
</dbReference>
<dbReference type="InterPro" id="IPR050135">
    <property type="entry name" value="dGTPase-like"/>
</dbReference>
<reference evidence="2" key="2">
    <citation type="submission" date="2020-09" db="EMBL/GenBank/DDBJ databases">
        <authorList>
            <person name="Sun Q."/>
            <person name="Ohkuma M."/>
        </authorList>
    </citation>
    <scope>NUCLEOTIDE SEQUENCE</scope>
    <source>
        <strain evidence="2">JCM 14371</strain>
    </source>
</reference>
<dbReference type="SMART" id="SM00471">
    <property type="entry name" value="HDc"/>
    <property type="match status" value="1"/>
</dbReference>
<accession>A0A917PL86</accession>
<dbReference type="InterPro" id="IPR003607">
    <property type="entry name" value="HD/PDEase_dom"/>
</dbReference>
<comment type="caution">
    <text evidence="2">The sequence shown here is derived from an EMBL/GenBank/DDBJ whole genome shotgun (WGS) entry which is preliminary data.</text>
</comment>
<name>A0A917PL86_9DEIO</name>
<dbReference type="SUPFAM" id="SSF109604">
    <property type="entry name" value="HD-domain/PDEase-like"/>
    <property type="match status" value="1"/>
</dbReference>